<evidence type="ECO:0000256" key="3">
    <source>
        <dbReference type="ARBA" id="ARBA00023274"/>
    </source>
</evidence>
<dbReference type="GO" id="GO:0005840">
    <property type="term" value="C:ribosome"/>
    <property type="evidence" value="ECO:0007669"/>
    <property type="project" value="UniProtKB-KW"/>
</dbReference>
<reference evidence="4 5" key="1">
    <citation type="journal article" date="2016" name="Nat. Commun.">
        <title>Thousands of microbial genomes shed light on interconnected biogeochemical processes in an aquifer system.</title>
        <authorList>
            <person name="Anantharaman K."/>
            <person name="Brown C.T."/>
            <person name="Hug L.A."/>
            <person name="Sharon I."/>
            <person name="Castelle C.J."/>
            <person name="Probst A.J."/>
            <person name="Thomas B.C."/>
            <person name="Singh A."/>
            <person name="Wilkins M.J."/>
            <person name="Karaoz U."/>
            <person name="Brodie E.L."/>
            <person name="Williams K.H."/>
            <person name="Hubbard S.S."/>
            <person name="Banfield J.F."/>
        </authorList>
    </citation>
    <scope>NUCLEOTIDE SEQUENCE [LARGE SCALE GENOMIC DNA]</scope>
</reference>
<keyword evidence="3" id="KW-0687">Ribonucleoprotein</keyword>
<evidence type="ECO:0000256" key="2">
    <source>
        <dbReference type="ARBA" id="ARBA00022980"/>
    </source>
</evidence>
<dbReference type="STRING" id="1801752.A3J61_02200"/>
<evidence type="ECO:0000256" key="1">
    <source>
        <dbReference type="ARBA" id="ARBA00008760"/>
    </source>
</evidence>
<dbReference type="InterPro" id="IPR034704">
    <property type="entry name" value="Ribosomal_bL28/bL31-like_sf"/>
</dbReference>
<dbReference type="Gene3D" id="2.30.170.40">
    <property type="entry name" value="Ribosomal protein L28/L24"/>
    <property type="match status" value="1"/>
</dbReference>
<comment type="similarity">
    <text evidence="1">Belongs to the bacterial ribosomal protein bL28 family.</text>
</comment>
<organism evidence="4 5">
    <name type="scientific">Candidatus Nomurabacteria bacterium RIFCSPHIGHO2_02_FULL_38_15</name>
    <dbReference type="NCBI Taxonomy" id="1801752"/>
    <lineage>
        <taxon>Bacteria</taxon>
        <taxon>Candidatus Nomuraibacteriota</taxon>
    </lineage>
</organism>
<dbReference type="EMBL" id="MFUC01000008">
    <property type="protein sequence ID" value="OGI72300.1"/>
    <property type="molecule type" value="Genomic_DNA"/>
</dbReference>
<dbReference type="Pfam" id="PF00830">
    <property type="entry name" value="Ribosomal_L28"/>
    <property type="match status" value="1"/>
</dbReference>
<dbReference type="GO" id="GO:0003735">
    <property type="term" value="F:structural constituent of ribosome"/>
    <property type="evidence" value="ECO:0007669"/>
    <property type="project" value="InterPro"/>
</dbReference>
<dbReference type="AlphaFoldDB" id="A0A1F6VRK9"/>
<keyword evidence="2" id="KW-0689">Ribosomal protein</keyword>
<comment type="caution">
    <text evidence="4">The sequence shown here is derived from an EMBL/GenBank/DDBJ whole genome shotgun (WGS) entry which is preliminary data.</text>
</comment>
<dbReference type="GO" id="GO:1990904">
    <property type="term" value="C:ribonucleoprotein complex"/>
    <property type="evidence" value="ECO:0007669"/>
    <property type="project" value="UniProtKB-KW"/>
</dbReference>
<proteinExistence type="inferred from homology"/>
<dbReference type="SUPFAM" id="SSF143800">
    <property type="entry name" value="L28p-like"/>
    <property type="match status" value="1"/>
</dbReference>
<dbReference type="InterPro" id="IPR037147">
    <property type="entry name" value="Ribosomal_bL28_sf"/>
</dbReference>
<gene>
    <name evidence="4" type="ORF">A3J61_02200</name>
</gene>
<evidence type="ECO:0000313" key="5">
    <source>
        <dbReference type="Proteomes" id="UP000179686"/>
    </source>
</evidence>
<evidence type="ECO:0000313" key="4">
    <source>
        <dbReference type="EMBL" id="OGI72300.1"/>
    </source>
</evidence>
<dbReference type="Proteomes" id="UP000179686">
    <property type="component" value="Unassembled WGS sequence"/>
</dbReference>
<protein>
    <recommendedName>
        <fullName evidence="6">50S ribosomal protein L28</fullName>
    </recommendedName>
</protein>
<dbReference type="InterPro" id="IPR026569">
    <property type="entry name" value="Ribosomal_bL28"/>
</dbReference>
<name>A0A1F6VRK9_9BACT</name>
<accession>A0A1F6VRK9</accession>
<sequence>MAKTCAIMTNKKSLMGGGYSTKVRATKFNPVGMSRKYVNLQKKRVYVPELKKTFTLTISTHALRTINKNGAFVVLKKAGIIK</sequence>
<evidence type="ECO:0008006" key="6">
    <source>
        <dbReference type="Google" id="ProtNLM"/>
    </source>
</evidence>